<sequence>QHYDSDEVPEHDDYNYDDDSVADPNNSNQEPIINNIDDDKSDDNMRSDESSESDKSDQENEINEMDNSSNEPEEESTKDEINTTHPPRFKEKLPKCESCTSSDSPTKRKGQRSFVKGKKPKNLHKFSRG</sequence>
<feature type="region of interest" description="Disordered" evidence="1">
    <location>
        <begin position="1"/>
        <end position="129"/>
    </location>
</feature>
<gene>
    <name evidence="2" type="ORF">DERYTH_LOCUS25653</name>
</gene>
<dbReference type="AlphaFoldDB" id="A0A9N9K7E5"/>
<feature type="non-terminal residue" evidence="2">
    <location>
        <position position="129"/>
    </location>
</feature>
<feature type="compositionally biased region" description="Basic and acidic residues" evidence="1">
    <location>
        <begin position="78"/>
        <end position="95"/>
    </location>
</feature>
<accession>A0A9N9K7E5</accession>
<keyword evidence="3" id="KW-1185">Reference proteome</keyword>
<dbReference type="Proteomes" id="UP000789405">
    <property type="component" value="Unassembled WGS sequence"/>
</dbReference>
<evidence type="ECO:0000313" key="3">
    <source>
        <dbReference type="Proteomes" id="UP000789405"/>
    </source>
</evidence>
<evidence type="ECO:0000313" key="2">
    <source>
        <dbReference type="EMBL" id="CAG8812573.1"/>
    </source>
</evidence>
<feature type="compositionally biased region" description="Acidic residues" evidence="1">
    <location>
        <begin position="1"/>
        <end position="21"/>
    </location>
</feature>
<feature type="compositionally biased region" description="Basic residues" evidence="1">
    <location>
        <begin position="107"/>
        <end position="129"/>
    </location>
</feature>
<organism evidence="2 3">
    <name type="scientific">Dentiscutata erythropus</name>
    <dbReference type="NCBI Taxonomy" id="1348616"/>
    <lineage>
        <taxon>Eukaryota</taxon>
        <taxon>Fungi</taxon>
        <taxon>Fungi incertae sedis</taxon>
        <taxon>Mucoromycota</taxon>
        <taxon>Glomeromycotina</taxon>
        <taxon>Glomeromycetes</taxon>
        <taxon>Diversisporales</taxon>
        <taxon>Gigasporaceae</taxon>
        <taxon>Dentiscutata</taxon>
    </lineage>
</organism>
<proteinExistence type="predicted"/>
<comment type="caution">
    <text evidence="2">The sequence shown here is derived from an EMBL/GenBank/DDBJ whole genome shotgun (WGS) entry which is preliminary data.</text>
</comment>
<feature type="compositionally biased region" description="Basic and acidic residues" evidence="1">
    <location>
        <begin position="42"/>
        <end position="58"/>
    </location>
</feature>
<reference evidence="2" key="1">
    <citation type="submission" date="2021-06" db="EMBL/GenBank/DDBJ databases">
        <authorList>
            <person name="Kallberg Y."/>
            <person name="Tangrot J."/>
            <person name="Rosling A."/>
        </authorList>
    </citation>
    <scope>NUCLEOTIDE SEQUENCE</scope>
    <source>
        <strain evidence="2">MA453B</strain>
    </source>
</reference>
<protein>
    <submittedName>
        <fullName evidence="2">322_t:CDS:1</fullName>
    </submittedName>
</protein>
<dbReference type="EMBL" id="CAJVPY010048964">
    <property type="protein sequence ID" value="CAG8812573.1"/>
    <property type="molecule type" value="Genomic_DNA"/>
</dbReference>
<evidence type="ECO:0000256" key="1">
    <source>
        <dbReference type="SAM" id="MobiDB-lite"/>
    </source>
</evidence>
<dbReference type="OrthoDB" id="2470012at2759"/>
<name>A0A9N9K7E5_9GLOM</name>